<evidence type="ECO:0000313" key="2">
    <source>
        <dbReference type="EMBL" id="VAW29715.1"/>
    </source>
</evidence>
<gene>
    <name evidence="2" type="ORF">MNBD_BACTEROID07-1561</name>
</gene>
<accession>A0A3B0UFF9</accession>
<dbReference type="SUPFAM" id="SSF54001">
    <property type="entry name" value="Cysteine proteinases"/>
    <property type="match status" value="1"/>
</dbReference>
<name>A0A3B0UFF9_9ZZZZ</name>
<sequence length="224" mass="25933">MDKYLQPTSILDFDHPDVKTFVQKTIQGLSDPRQIAVKLFYTVRNSIRYNPYYVDLTVEGMRASTTLEKGFSWCVGKAVLLSATCRAAGIPAQLGFSDIRNHQNPEKLTKILKTDVYFWHGYSLLYLNGRWVKATPAFDLELCKKHGIIPVEFDGENDALFQFYDRHGQPHMEYLNDRGVFDDLPLEQIRETYRNEYTEDMLKVFLSGDTSLEKEATQTEKKKN</sequence>
<dbReference type="AlphaFoldDB" id="A0A3B0UFF9"/>
<organism evidence="2">
    <name type="scientific">hydrothermal vent metagenome</name>
    <dbReference type="NCBI Taxonomy" id="652676"/>
    <lineage>
        <taxon>unclassified sequences</taxon>
        <taxon>metagenomes</taxon>
        <taxon>ecological metagenomes</taxon>
    </lineage>
</organism>
<dbReference type="Pfam" id="PF01841">
    <property type="entry name" value="Transglut_core"/>
    <property type="match status" value="1"/>
</dbReference>
<dbReference type="PANTHER" id="PTHR33490:SF3">
    <property type="entry name" value="CONSERVED INTEGRAL MEMBRANE PROTEIN"/>
    <property type="match status" value="1"/>
</dbReference>
<evidence type="ECO:0000259" key="1">
    <source>
        <dbReference type="Pfam" id="PF01841"/>
    </source>
</evidence>
<feature type="domain" description="Transglutaminase-like" evidence="1">
    <location>
        <begin position="20"/>
        <end position="136"/>
    </location>
</feature>
<dbReference type="Gene3D" id="3.10.620.30">
    <property type="match status" value="1"/>
</dbReference>
<protein>
    <recommendedName>
        <fullName evidence="1">Transglutaminase-like domain-containing protein</fullName>
    </recommendedName>
</protein>
<dbReference type="InterPro" id="IPR002931">
    <property type="entry name" value="Transglutaminase-like"/>
</dbReference>
<dbReference type="InterPro" id="IPR038765">
    <property type="entry name" value="Papain-like_cys_pep_sf"/>
</dbReference>
<dbReference type="PANTHER" id="PTHR33490">
    <property type="entry name" value="BLR5614 PROTEIN-RELATED"/>
    <property type="match status" value="1"/>
</dbReference>
<dbReference type="EMBL" id="UOET01000413">
    <property type="protein sequence ID" value="VAW29715.1"/>
    <property type="molecule type" value="Genomic_DNA"/>
</dbReference>
<reference evidence="2" key="1">
    <citation type="submission" date="2018-06" db="EMBL/GenBank/DDBJ databases">
        <authorList>
            <person name="Zhirakovskaya E."/>
        </authorList>
    </citation>
    <scope>NUCLEOTIDE SEQUENCE</scope>
</reference>
<proteinExistence type="predicted"/>